<protein>
    <submittedName>
        <fullName evidence="1">Uncharacterized protein</fullName>
    </submittedName>
</protein>
<gene>
    <name evidence="1" type="ORF">KIPB_015458</name>
</gene>
<dbReference type="EMBL" id="BDIP01008680">
    <property type="protein sequence ID" value="GIQ91958.1"/>
    <property type="molecule type" value="Genomic_DNA"/>
</dbReference>
<name>A0A9K3DDJ1_9EUKA</name>
<accession>A0A9K3DDJ1</accession>
<reference evidence="1 2" key="1">
    <citation type="journal article" date="2018" name="PLoS ONE">
        <title>The draft genome of Kipferlia bialata reveals reductive genome evolution in fornicate parasites.</title>
        <authorList>
            <person name="Tanifuji G."/>
            <person name="Takabayashi S."/>
            <person name="Kume K."/>
            <person name="Takagi M."/>
            <person name="Nakayama T."/>
            <person name="Kamikawa R."/>
            <person name="Inagaki Y."/>
            <person name="Hashimoto T."/>
        </authorList>
    </citation>
    <scope>NUCLEOTIDE SEQUENCE [LARGE SCALE GENOMIC DNA]</scope>
    <source>
        <strain evidence="1">NY0173</strain>
    </source>
</reference>
<proteinExistence type="predicted"/>
<dbReference type="Proteomes" id="UP000265618">
    <property type="component" value="Unassembled WGS sequence"/>
</dbReference>
<dbReference type="AlphaFoldDB" id="A0A9K3DDJ1"/>
<organism evidence="1 2">
    <name type="scientific">Kipferlia bialata</name>
    <dbReference type="NCBI Taxonomy" id="797122"/>
    <lineage>
        <taxon>Eukaryota</taxon>
        <taxon>Metamonada</taxon>
        <taxon>Carpediemonas-like organisms</taxon>
        <taxon>Kipferlia</taxon>
    </lineage>
</organism>
<sequence>REAVPATQAASRSGSTEDWFTHSDDKWVVLTEPDSATVNTPKRMEGKLKNLYGT</sequence>
<evidence type="ECO:0000313" key="2">
    <source>
        <dbReference type="Proteomes" id="UP000265618"/>
    </source>
</evidence>
<evidence type="ECO:0000313" key="1">
    <source>
        <dbReference type="EMBL" id="GIQ91958.1"/>
    </source>
</evidence>
<feature type="non-terminal residue" evidence="1">
    <location>
        <position position="1"/>
    </location>
</feature>
<comment type="caution">
    <text evidence="1">The sequence shown here is derived from an EMBL/GenBank/DDBJ whole genome shotgun (WGS) entry which is preliminary data.</text>
</comment>
<feature type="non-terminal residue" evidence="1">
    <location>
        <position position="54"/>
    </location>
</feature>
<keyword evidence="2" id="KW-1185">Reference proteome</keyword>